<reference evidence="1" key="1">
    <citation type="submission" date="2023-05" db="EMBL/GenBank/DDBJ databases">
        <authorList>
            <consortium name="ELIXIR-Norway"/>
        </authorList>
    </citation>
    <scope>NUCLEOTIDE SEQUENCE</scope>
</reference>
<organism evidence="1 2">
    <name type="scientific">Rangifer tarandus platyrhynchus</name>
    <name type="common">Svalbard reindeer</name>
    <dbReference type="NCBI Taxonomy" id="3082113"/>
    <lineage>
        <taxon>Eukaryota</taxon>
        <taxon>Metazoa</taxon>
        <taxon>Chordata</taxon>
        <taxon>Craniata</taxon>
        <taxon>Vertebrata</taxon>
        <taxon>Euteleostomi</taxon>
        <taxon>Mammalia</taxon>
        <taxon>Eutheria</taxon>
        <taxon>Laurasiatheria</taxon>
        <taxon>Artiodactyla</taxon>
        <taxon>Ruminantia</taxon>
        <taxon>Pecora</taxon>
        <taxon>Cervidae</taxon>
        <taxon>Odocoileinae</taxon>
        <taxon>Rangifer</taxon>
    </lineage>
</organism>
<proteinExistence type="predicted"/>
<reference evidence="1" key="2">
    <citation type="submission" date="2025-03" db="EMBL/GenBank/DDBJ databases">
        <authorList>
            <consortium name="ELIXIR-Norway"/>
            <consortium name="Elixir Norway"/>
        </authorList>
    </citation>
    <scope>NUCLEOTIDE SEQUENCE</scope>
</reference>
<protein>
    <submittedName>
        <fullName evidence="1">Uncharacterized protein</fullName>
    </submittedName>
</protein>
<accession>A0AC59Z0C4</accession>
<evidence type="ECO:0000313" key="2">
    <source>
        <dbReference type="Proteomes" id="UP001162501"/>
    </source>
</evidence>
<evidence type="ECO:0000313" key="1">
    <source>
        <dbReference type="EMBL" id="CAN0122441.1"/>
    </source>
</evidence>
<gene>
    <name evidence="1" type="ORF">MRATA1EN22A_LOCUS12378</name>
</gene>
<dbReference type="EMBL" id="OX596105">
    <property type="protein sequence ID" value="CAN0122441.1"/>
    <property type="molecule type" value="Genomic_DNA"/>
</dbReference>
<sequence length="98" mass="10492">MWCGWPAPHPCGLSGLPAGPGQLRQDTWEQAISDLTRGAPDLARVRAPPPAHLLQVPASLPLERPAPTTQPKPARRPSPASGLHCTQRDLAQLTIVGW</sequence>
<dbReference type="Proteomes" id="UP001162501">
    <property type="component" value="Chromosome 21"/>
</dbReference>
<name>A0AC59Z0C4_RANTA</name>